<keyword evidence="10" id="KW-1185">Reference proteome</keyword>
<evidence type="ECO:0000256" key="7">
    <source>
        <dbReference type="SAM" id="SignalP"/>
    </source>
</evidence>
<accession>A0A2A4I831</accession>
<dbReference type="InterPro" id="IPR009056">
    <property type="entry name" value="Cyt_c-like_dom"/>
</dbReference>
<evidence type="ECO:0000256" key="3">
    <source>
        <dbReference type="ARBA" id="ARBA00022723"/>
    </source>
</evidence>
<dbReference type="SUPFAM" id="SSF46626">
    <property type="entry name" value="Cytochrome c"/>
    <property type="match status" value="1"/>
</dbReference>
<keyword evidence="4" id="KW-0249">Electron transport</keyword>
<evidence type="ECO:0000256" key="2">
    <source>
        <dbReference type="ARBA" id="ARBA00022617"/>
    </source>
</evidence>
<dbReference type="EMBL" id="NWVC01000003">
    <property type="protein sequence ID" value="PCG14645.1"/>
    <property type="molecule type" value="Genomic_DNA"/>
</dbReference>
<dbReference type="GO" id="GO:0009055">
    <property type="term" value="F:electron transfer activity"/>
    <property type="evidence" value="ECO:0007669"/>
    <property type="project" value="InterPro"/>
</dbReference>
<evidence type="ECO:0000256" key="1">
    <source>
        <dbReference type="ARBA" id="ARBA00022448"/>
    </source>
</evidence>
<evidence type="ECO:0000256" key="6">
    <source>
        <dbReference type="PROSITE-ProRule" id="PRU00433"/>
    </source>
</evidence>
<evidence type="ECO:0000256" key="5">
    <source>
        <dbReference type="ARBA" id="ARBA00023004"/>
    </source>
</evidence>
<dbReference type="GO" id="GO:0020037">
    <property type="term" value="F:heme binding"/>
    <property type="evidence" value="ECO:0007669"/>
    <property type="project" value="InterPro"/>
</dbReference>
<keyword evidence="1" id="KW-0813">Transport</keyword>
<organism evidence="9 10">
    <name type="scientific">Sphingomonas adhaesiva</name>
    <dbReference type="NCBI Taxonomy" id="28212"/>
    <lineage>
        <taxon>Bacteria</taxon>
        <taxon>Pseudomonadati</taxon>
        <taxon>Pseudomonadota</taxon>
        <taxon>Alphaproteobacteria</taxon>
        <taxon>Sphingomonadales</taxon>
        <taxon>Sphingomonadaceae</taxon>
        <taxon>Sphingomonas</taxon>
    </lineage>
</organism>
<protein>
    <recommendedName>
        <fullName evidence="8">Cytochrome c domain-containing protein</fullName>
    </recommendedName>
</protein>
<dbReference type="PRINTS" id="PR00604">
    <property type="entry name" value="CYTCHRMECIAB"/>
</dbReference>
<dbReference type="Pfam" id="PF00034">
    <property type="entry name" value="Cytochrom_C"/>
    <property type="match status" value="1"/>
</dbReference>
<dbReference type="PROSITE" id="PS51007">
    <property type="entry name" value="CYTC"/>
    <property type="match status" value="1"/>
</dbReference>
<keyword evidence="7" id="KW-0732">Signal</keyword>
<evidence type="ECO:0000259" key="8">
    <source>
        <dbReference type="PROSITE" id="PS51007"/>
    </source>
</evidence>
<reference evidence="9 10" key="1">
    <citation type="submission" date="2017-09" db="EMBL/GenBank/DDBJ databases">
        <title>Sphingomonas adhaesiva DSM 7418, whole genome shotgun sequence.</title>
        <authorList>
            <person name="Feng G."/>
            <person name="Zhu H."/>
        </authorList>
    </citation>
    <scope>NUCLEOTIDE SEQUENCE [LARGE SCALE GENOMIC DNA]</scope>
    <source>
        <strain evidence="9 10">DSM 7418</strain>
    </source>
</reference>
<name>A0A2A4I831_9SPHN</name>
<evidence type="ECO:0000256" key="4">
    <source>
        <dbReference type="ARBA" id="ARBA00022982"/>
    </source>
</evidence>
<dbReference type="Proteomes" id="UP000218323">
    <property type="component" value="Unassembled WGS sequence"/>
</dbReference>
<gene>
    <name evidence="9" type="ORF">COA07_09065</name>
</gene>
<dbReference type="PANTHER" id="PTHR11961">
    <property type="entry name" value="CYTOCHROME C"/>
    <property type="match status" value="1"/>
</dbReference>
<comment type="caution">
    <text evidence="9">The sequence shown here is derived from an EMBL/GenBank/DDBJ whole genome shotgun (WGS) entry which is preliminary data.</text>
</comment>
<dbReference type="InterPro" id="IPR002327">
    <property type="entry name" value="Cyt_c_1A/1B"/>
</dbReference>
<evidence type="ECO:0000313" key="10">
    <source>
        <dbReference type="Proteomes" id="UP000218323"/>
    </source>
</evidence>
<feature type="signal peptide" evidence="7">
    <location>
        <begin position="1"/>
        <end position="28"/>
    </location>
</feature>
<keyword evidence="3 6" id="KW-0479">Metal-binding</keyword>
<proteinExistence type="predicted"/>
<dbReference type="Gene3D" id="1.10.760.10">
    <property type="entry name" value="Cytochrome c-like domain"/>
    <property type="match status" value="1"/>
</dbReference>
<dbReference type="InterPro" id="IPR036909">
    <property type="entry name" value="Cyt_c-like_dom_sf"/>
</dbReference>
<dbReference type="AlphaFoldDB" id="A0A2A4I831"/>
<keyword evidence="5 6" id="KW-0408">Iron</keyword>
<dbReference type="RefSeq" id="WP_066708682.1">
    <property type="nucleotide sequence ID" value="NZ_JBHIWA010000057.1"/>
</dbReference>
<dbReference type="GO" id="GO:0046872">
    <property type="term" value="F:metal ion binding"/>
    <property type="evidence" value="ECO:0007669"/>
    <property type="project" value="UniProtKB-KW"/>
</dbReference>
<feature type="domain" description="Cytochrome c" evidence="8">
    <location>
        <begin position="25"/>
        <end position="124"/>
    </location>
</feature>
<sequence length="125" mass="13075">MTTFLTATRIGVALVPLAFAASPASAQADGGTIFRQRCQMCHVTTPGARAGLGPNLAGVGGRKAASTDFLYSSALRNSNLKWDKATLDKFLQAPAKLVPGTRMAISIANPADRAAVVNYLVSLRK</sequence>
<keyword evidence="2 6" id="KW-0349">Heme</keyword>
<feature type="chain" id="PRO_5012472336" description="Cytochrome c domain-containing protein" evidence="7">
    <location>
        <begin position="29"/>
        <end position="125"/>
    </location>
</feature>
<evidence type="ECO:0000313" key="9">
    <source>
        <dbReference type="EMBL" id="PCG14645.1"/>
    </source>
</evidence>